<evidence type="ECO:0008006" key="5">
    <source>
        <dbReference type="Google" id="ProtNLM"/>
    </source>
</evidence>
<evidence type="ECO:0000259" key="1">
    <source>
        <dbReference type="Pfam" id="PF13456"/>
    </source>
</evidence>
<dbReference type="GO" id="GO:0003676">
    <property type="term" value="F:nucleic acid binding"/>
    <property type="evidence" value="ECO:0007669"/>
    <property type="project" value="InterPro"/>
</dbReference>
<dbReference type="InterPro" id="IPR002156">
    <property type="entry name" value="RNaseH_domain"/>
</dbReference>
<dbReference type="OrthoDB" id="1741277at2759"/>
<dbReference type="Proteomes" id="UP000886885">
    <property type="component" value="Chromosome 15D"/>
</dbReference>
<dbReference type="PANTHER" id="PTHR47723:SF19">
    <property type="entry name" value="POLYNUCLEOTIDYL TRANSFERASE, RIBONUCLEASE H-LIKE SUPERFAMILY PROTEIN"/>
    <property type="match status" value="1"/>
</dbReference>
<keyword evidence="4" id="KW-1185">Reference proteome</keyword>
<evidence type="ECO:0000259" key="2">
    <source>
        <dbReference type="Pfam" id="PF13966"/>
    </source>
</evidence>
<name>A0A8X7Y5D4_POPTO</name>
<feature type="domain" description="RNase H type-1" evidence="1">
    <location>
        <begin position="96"/>
        <end position="174"/>
    </location>
</feature>
<feature type="domain" description="Reverse transcriptase zinc-binding" evidence="2">
    <location>
        <begin position="6"/>
        <end position="73"/>
    </location>
</feature>
<dbReference type="InterPro" id="IPR026960">
    <property type="entry name" value="RVT-Znf"/>
</dbReference>
<organism evidence="3 4">
    <name type="scientific">Populus tomentosa</name>
    <name type="common">Chinese white poplar</name>
    <dbReference type="NCBI Taxonomy" id="118781"/>
    <lineage>
        <taxon>Eukaryota</taxon>
        <taxon>Viridiplantae</taxon>
        <taxon>Streptophyta</taxon>
        <taxon>Embryophyta</taxon>
        <taxon>Tracheophyta</taxon>
        <taxon>Spermatophyta</taxon>
        <taxon>Magnoliopsida</taxon>
        <taxon>eudicotyledons</taxon>
        <taxon>Gunneridae</taxon>
        <taxon>Pentapetalae</taxon>
        <taxon>rosids</taxon>
        <taxon>fabids</taxon>
        <taxon>Malpighiales</taxon>
        <taxon>Salicaceae</taxon>
        <taxon>Saliceae</taxon>
        <taxon>Populus</taxon>
    </lineage>
</organism>
<dbReference type="Pfam" id="PF13456">
    <property type="entry name" value="RVT_3"/>
    <property type="match status" value="1"/>
</dbReference>
<comment type="caution">
    <text evidence="3">The sequence shown here is derived from an EMBL/GenBank/DDBJ whole genome shotgun (WGS) entry which is preliminary data.</text>
</comment>
<sequence length="183" mass="20766">MMVQASFWKLIRKRKGSERLKAFLWTIAYSRIMTNENRVHNNIASDPFCHNYRLETETILQILRDCPLVKTFWGLRGGHGQQSSELRYGTFGNGLNVDGRSKGNPGYAGSGGLIPDSLGTWVRGFSINIRFSTFIRVELLTVITELERAWSMGICKLIIESDSTLTVDLITKNQVIVYANYIL</sequence>
<dbReference type="InterPro" id="IPR053151">
    <property type="entry name" value="RNase_H-like"/>
</dbReference>
<reference evidence="3" key="1">
    <citation type="journal article" date="2020" name="bioRxiv">
        <title>Hybrid origin of Populus tomentosa Carr. identified through genome sequencing and phylogenomic analysis.</title>
        <authorList>
            <person name="An X."/>
            <person name="Gao K."/>
            <person name="Chen Z."/>
            <person name="Li J."/>
            <person name="Yang X."/>
            <person name="Yang X."/>
            <person name="Zhou J."/>
            <person name="Guo T."/>
            <person name="Zhao T."/>
            <person name="Huang S."/>
            <person name="Miao D."/>
            <person name="Khan W.U."/>
            <person name="Rao P."/>
            <person name="Ye M."/>
            <person name="Lei B."/>
            <person name="Liao W."/>
            <person name="Wang J."/>
            <person name="Ji L."/>
            <person name="Li Y."/>
            <person name="Guo B."/>
            <person name="Mustafa N.S."/>
            <person name="Li S."/>
            <person name="Yun Q."/>
            <person name="Keller S.R."/>
            <person name="Mao J."/>
            <person name="Zhang R."/>
            <person name="Strauss S.H."/>
        </authorList>
    </citation>
    <scope>NUCLEOTIDE SEQUENCE</scope>
    <source>
        <strain evidence="3">GM15</strain>
        <tissue evidence="3">Leaf</tissue>
    </source>
</reference>
<dbReference type="AlphaFoldDB" id="A0A8X7Y5D4"/>
<dbReference type="InterPro" id="IPR044730">
    <property type="entry name" value="RNase_H-like_dom_plant"/>
</dbReference>
<proteinExistence type="predicted"/>
<evidence type="ECO:0000313" key="3">
    <source>
        <dbReference type="EMBL" id="KAG6746518.1"/>
    </source>
</evidence>
<evidence type="ECO:0000313" key="4">
    <source>
        <dbReference type="Proteomes" id="UP000886885"/>
    </source>
</evidence>
<accession>A0A8X7Y5D4</accession>
<dbReference type="PANTHER" id="PTHR47723">
    <property type="entry name" value="OS05G0353850 PROTEIN"/>
    <property type="match status" value="1"/>
</dbReference>
<dbReference type="CDD" id="cd06222">
    <property type="entry name" value="RNase_H_like"/>
    <property type="match status" value="1"/>
</dbReference>
<dbReference type="GO" id="GO:0004523">
    <property type="term" value="F:RNA-DNA hybrid ribonuclease activity"/>
    <property type="evidence" value="ECO:0007669"/>
    <property type="project" value="InterPro"/>
</dbReference>
<gene>
    <name evidence="3" type="ORF">POTOM_051059</name>
</gene>
<dbReference type="Pfam" id="PF13966">
    <property type="entry name" value="zf-RVT"/>
    <property type="match status" value="1"/>
</dbReference>
<dbReference type="EMBL" id="JAAWWB010000030">
    <property type="protein sequence ID" value="KAG6746518.1"/>
    <property type="molecule type" value="Genomic_DNA"/>
</dbReference>
<protein>
    <recommendedName>
        <fullName evidence="5">RNase H type-1 domain-containing protein</fullName>
    </recommendedName>
</protein>